<dbReference type="PANTHER" id="PTHR38011">
    <property type="entry name" value="DIHYDROFOLATE REDUCTASE FAMILY PROTEIN (AFU_ORTHOLOGUE AFUA_8G06820)"/>
    <property type="match status" value="1"/>
</dbReference>
<keyword evidence="3" id="KW-1185">Reference proteome</keyword>
<dbReference type="InterPro" id="IPR024072">
    <property type="entry name" value="DHFR-like_dom_sf"/>
</dbReference>
<dbReference type="Proteomes" id="UP001596496">
    <property type="component" value="Unassembled WGS sequence"/>
</dbReference>
<evidence type="ECO:0000313" key="2">
    <source>
        <dbReference type="EMBL" id="MFC7382588.1"/>
    </source>
</evidence>
<name>A0ABW2NYW3_9ACTN</name>
<accession>A0ABW2NYW3</accession>
<dbReference type="Gene3D" id="3.40.430.10">
    <property type="entry name" value="Dihydrofolate Reductase, subunit A"/>
    <property type="match status" value="1"/>
</dbReference>
<dbReference type="EMBL" id="JBHTCG010000005">
    <property type="protein sequence ID" value="MFC7382588.1"/>
    <property type="molecule type" value="Genomic_DNA"/>
</dbReference>
<evidence type="ECO:0000259" key="1">
    <source>
        <dbReference type="Pfam" id="PF01872"/>
    </source>
</evidence>
<comment type="caution">
    <text evidence="2">The sequence shown here is derived from an EMBL/GenBank/DDBJ whole genome shotgun (WGS) entry which is preliminary data.</text>
</comment>
<sequence>MGTISVFANVCADGVMQGPGRAEEDTRGGFRHGGWGIGYTDEVIGKFVGRMDRATAMLFGRRSYDDLLGYWTSVADPNPFTEVLVNSPKYVASHQARTELAYPNSTLLVGEAADTVARLKGRTDGVIRVLGSGELVRSLHAAGLVEEYVLLIHPIVLGSGARLFGEGERTDLILQEATTSTTGVVIARYRVK</sequence>
<dbReference type="Pfam" id="PF01872">
    <property type="entry name" value="RibD_C"/>
    <property type="match status" value="1"/>
</dbReference>
<dbReference type="InterPro" id="IPR002734">
    <property type="entry name" value="RibDG_C"/>
</dbReference>
<proteinExistence type="predicted"/>
<reference evidence="3" key="1">
    <citation type="journal article" date="2019" name="Int. J. Syst. Evol. Microbiol.">
        <title>The Global Catalogue of Microorganisms (GCM) 10K type strain sequencing project: providing services to taxonomists for standard genome sequencing and annotation.</title>
        <authorList>
            <consortium name="The Broad Institute Genomics Platform"/>
            <consortium name="The Broad Institute Genome Sequencing Center for Infectious Disease"/>
            <person name="Wu L."/>
            <person name="Ma J."/>
        </authorList>
    </citation>
    <scope>NUCLEOTIDE SEQUENCE [LARGE SCALE GENOMIC DNA]</scope>
    <source>
        <strain evidence="3">CECT 7649</strain>
    </source>
</reference>
<protein>
    <submittedName>
        <fullName evidence="2">Dihydrofolate reductase family protein</fullName>
    </submittedName>
</protein>
<dbReference type="PANTHER" id="PTHR38011:SF2">
    <property type="entry name" value="BIFUNCTIONAL DEAMINASE-REDUCTASE DOMAIN PROTEIN"/>
    <property type="match status" value="1"/>
</dbReference>
<gene>
    <name evidence="2" type="ORF">ACFQSB_10270</name>
</gene>
<organism evidence="2 3">
    <name type="scientific">Sphaerisporangium rhizosphaerae</name>
    <dbReference type="NCBI Taxonomy" id="2269375"/>
    <lineage>
        <taxon>Bacteria</taxon>
        <taxon>Bacillati</taxon>
        <taxon>Actinomycetota</taxon>
        <taxon>Actinomycetes</taxon>
        <taxon>Streptosporangiales</taxon>
        <taxon>Streptosporangiaceae</taxon>
        <taxon>Sphaerisporangium</taxon>
    </lineage>
</organism>
<dbReference type="InterPro" id="IPR050765">
    <property type="entry name" value="Riboflavin_Biosynth_HTPR"/>
</dbReference>
<feature type="domain" description="Bacterial bifunctional deaminase-reductase C-terminal" evidence="1">
    <location>
        <begin position="6"/>
        <end position="185"/>
    </location>
</feature>
<evidence type="ECO:0000313" key="3">
    <source>
        <dbReference type="Proteomes" id="UP001596496"/>
    </source>
</evidence>
<dbReference type="SUPFAM" id="SSF53597">
    <property type="entry name" value="Dihydrofolate reductase-like"/>
    <property type="match status" value="1"/>
</dbReference>
<dbReference type="RefSeq" id="WP_380825857.1">
    <property type="nucleotide sequence ID" value="NZ_JBHTCG010000005.1"/>
</dbReference>